<organism evidence="1 2">
    <name type="scientific">Peronosclerospora sorghi</name>
    <dbReference type="NCBI Taxonomy" id="230839"/>
    <lineage>
        <taxon>Eukaryota</taxon>
        <taxon>Sar</taxon>
        <taxon>Stramenopiles</taxon>
        <taxon>Oomycota</taxon>
        <taxon>Peronosporomycetes</taxon>
        <taxon>Peronosporales</taxon>
        <taxon>Peronosporaceae</taxon>
        <taxon>Peronosclerospora</taxon>
    </lineage>
</organism>
<comment type="caution">
    <text evidence="1">The sequence shown here is derived from an EMBL/GenBank/DDBJ whole genome shotgun (WGS) entry which is preliminary data.</text>
</comment>
<gene>
    <name evidence="1" type="ORF">PsorP6_006235</name>
</gene>
<keyword evidence="2" id="KW-1185">Reference proteome</keyword>
<name>A0ACC0W732_9STRA</name>
<accession>A0ACC0W732</accession>
<proteinExistence type="predicted"/>
<evidence type="ECO:0000313" key="2">
    <source>
        <dbReference type="Proteomes" id="UP001163321"/>
    </source>
</evidence>
<protein>
    <submittedName>
        <fullName evidence="1">Uncharacterized protein</fullName>
    </submittedName>
</protein>
<evidence type="ECO:0000313" key="1">
    <source>
        <dbReference type="EMBL" id="KAI9913925.1"/>
    </source>
</evidence>
<dbReference type="Proteomes" id="UP001163321">
    <property type="component" value="Chromosome 4"/>
</dbReference>
<sequence length="504" mass="56574">MRGSNADLLSGMSDVSDMSVSSDDEVLHIMDPSDPRAHRPVTCAVLPPRTLNEKNLKPSRWDSDDDDGGEPITNNMKNVKDASHDVIEIHDDDSEPEVQKERVGVTLSKWAQARFLAPVKERKTVVLENPPLETINDFILSDFGSRYRGEAGNVVLEKDISVEDEGEPVQSTKKQVGAPLFDTSTQNHTDADGADKKEKSKQKNTKKEDGRKRKENRYFITDLATKCYHCGKVGHMANVCTNDKLHPPCYYCALRGHQSWECPNLPCANCLQLGHQETECNNRRLTIESCELCGRPGHMKDRCHNVGNQEHVTCMVCTKVGHLHCVPLAPPSDRRVYCPNCAGNHTVEECRKYLEPAATNFATRIASGRSVQTCFVCNESGHVAVECPMRSDGYSRGGSGCFKCGKFGHFAADCHNSNSNYDSGRQRAIGRKRGRDVVHDYDYDEGEDYYSHDRSSQVGSKTRSFSRTRRNSSTHGYVRLQEALPTSPYRNSRNYGERRHSLRR</sequence>
<reference evidence="1 2" key="1">
    <citation type="journal article" date="2022" name="bioRxiv">
        <title>The genome of the oomycete Peronosclerospora sorghi, a cosmopolitan pathogen of maize and sorghum, is inflated with dispersed pseudogenes.</title>
        <authorList>
            <person name="Fletcher K."/>
            <person name="Martin F."/>
            <person name="Isakeit T."/>
            <person name="Cavanaugh K."/>
            <person name="Magill C."/>
            <person name="Michelmore R."/>
        </authorList>
    </citation>
    <scope>NUCLEOTIDE SEQUENCE [LARGE SCALE GENOMIC DNA]</scope>
    <source>
        <strain evidence="1">P6</strain>
    </source>
</reference>
<dbReference type="EMBL" id="CM047583">
    <property type="protein sequence ID" value="KAI9913925.1"/>
    <property type="molecule type" value="Genomic_DNA"/>
</dbReference>